<dbReference type="VEuPathDB" id="VectorBase:CSON013528"/>
<dbReference type="PROSITE" id="PS50940">
    <property type="entry name" value="CHIT_BIND_II"/>
    <property type="match status" value="1"/>
</dbReference>
<evidence type="ECO:0000313" key="5">
    <source>
        <dbReference type="EMBL" id="SSX26522.1"/>
    </source>
</evidence>
<feature type="region of interest" description="Disordered" evidence="1">
    <location>
        <begin position="129"/>
        <end position="236"/>
    </location>
</feature>
<dbReference type="EMBL" id="UFQS01000682">
    <property type="protein sequence ID" value="SSX06166.1"/>
    <property type="molecule type" value="Genomic_DNA"/>
</dbReference>
<dbReference type="PANTHER" id="PTHR22933:SF43">
    <property type="entry name" value="LP10131P"/>
    <property type="match status" value="1"/>
</dbReference>
<dbReference type="EMBL" id="UFQT01000682">
    <property type="protein sequence ID" value="SSX26522.1"/>
    <property type="molecule type" value="Genomic_DNA"/>
</dbReference>
<feature type="compositionally biased region" description="Basic and acidic residues" evidence="1">
    <location>
        <begin position="350"/>
        <end position="359"/>
    </location>
</feature>
<dbReference type="InterPro" id="IPR036508">
    <property type="entry name" value="Chitin-bd_dom_sf"/>
</dbReference>
<name>A0A336M878_CULSO</name>
<evidence type="ECO:0000256" key="1">
    <source>
        <dbReference type="SAM" id="MobiDB-lite"/>
    </source>
</evidence>
<reference evidence="4" key="1">
    <citation type="submission" date="2018-04" db="EMBL/GenBank/DDBJ databases">
        <authorList>
            <person name="Go L.Y."/>
            <person name="Mitchell J.A."/>
        </authorList>
    </citation>
    <scope>NUCLEOTIDE SEQUENCE</scope>
    <source>
        <tissue evidence="4">Whole organism</tissue>
    </source>
</reference>
<dbReference type="AlphaFoldDB" id="A0A336M878"/>
<dbReference type="PANTHER" id="PTHR22933">
    <property type="entry name" value="FI18007P1-RELATED"/>
    <property type="match status" value="1"/>
</dbReference>
<dbReference type="InterPro" id="IPR002557">
    <property type="entry name" value="Chitin-bd_dom"/>
</dbReference>
<feature type="compositionally biased region" description="Low complexity" evidence="1">
    <location>
        <begin position="209"/>
        <end position="236"/>
    </location>
</feature>
<feature type="region of interest" description="Disordered" evidence="1">
    <location>
        <begin position="335"/>
        <end position="397"/>
    </location>
</feature>
<accession>A0A336M878</accession>
<feature type="compositionally biased region" description="Low complexity" evidence="1">
    <location>
        <begin position="278"/>
        <end position="290"/>
    </location>
</feature>
<proteinExistence type="predicted"/>
<evidence type="ECO:0000259" key="3">
    <source>
        <dbReference type="PROSITE" id="PS50940"/>
    </source>
</evidence>
<keyword evidence="2" id="KW-0732">Signal</keyword>
<feature type="compositionally biased region" description="Acidic residues" evidence="1">
    <location>
        <begin position="196"/>
        <end position="206"/>
    </location>
</feature>
<feature type="compositionally biased region" description="Low complexity" evidence="1">
    <location>
        <begin position="137"/>
        <end position="160"/>
    </location>
</feature>
<sequence>MRRRRINVLRNLQSFSQGFLAVFLLLKLCSFILAAQPGYLDFDNLPDTNFTCAGKVIGGYYADLETSCQMFHVCVIGQGEEPMDIKFLCLNGTVFDQETRVCERVDEVDCSKSERFYYLNLELYGNTMIPSPDDDTTPLQSSTTQSTTTERITSTSVSTSALKSISPSTKTPGSTTRKPTSSMSTQPSIQKQSEPEYIEYYDYEDEPSSKPITSSSKSSPTPSQYYKEQEPQKQQPNYQTVANLKPLNGDQQHQHHIIQKGQQYINNNNSPYSHQQNQPQRQSLYSQSQQSYNYERPGLTETMLAEVSQPKPFEGYRRQPQPYVPLTLPQYGDISRQSKTYDSDINPQPIERKDTKRSDPQYNTHIEPDTSASDPNLQKHEPHDDINKSNDELERDKNYTQNSYSVVTSDNNNNGYSQHNISHNSYEKLLTPQKNMYISNLPKVINTVSVSVSDQNGKKLNLSLENIWAEQQQKNSQLKSYDDYKEDEISAALLEPFFLDVPKLSNRNKQNIIINPHQNNSTR</sequence>
<dbReference type="InterPro" id="IPR052976">
    <property type="entry name" value="Scoloptoxin-like"/>
</dbReference>
<feature type="compositionally biased region" description="Polar residues" evidence="1">
    <location>
        <begin position="266"/>
        <end position="277"/>
    </location>
</feature>
<dbReference type="GO" id="GO:0005576">
    <property type="term" value="C:extracellular region"/>
    <property type="evidence" value="ECO:0007669"/>
    <property type="project" value="InterPro"/>
</dbReference>
<dbReference type="SUPFAM" id="SSF57625">
    <property type="entry name" value="Invertebrate chitin-binding proteins"/>
    <property type="match status" value="1"/>
</dbReference>
<feature type="domain" description="Chitin-binding type-2" evidence="3">
    <location>
        <begin position="49"/>
        <end position="112"/>
    </location>
</feature>
<feature type="compositionally biased region" description="Polar residues" evidence="1">
    <location>
        <begin position="161"/>
        <end position="192"/>
    </location>
</feature>
<protein>
    <submittedName>
        <fullName evidence="5">CSON013528 protein</fullName>
    </submittedName>
</protein>
<dbReference type="Pfam" id="PF01607">
    <property type="entry name" value="CBM_14"/>
    <property type="match status" value="1"/>
</dbReference>
<feature type="compositionally biased region" description="Polar residues" evidence="1">
    <location>
        <begin position="335"/>
        <end position="346"/>
    </location>
</feature>
<dbReference type="SMART" id="SM00494">
    <property type="entry name" value="ChtBD2"/>
    <property type="match status" value="1"/>
</dbReference>
<evidence type="ECO:0000256" key="2">
    <source>
        <dbReference type="SAM" id="SignalP"/>
    </source>
</evidence>
<gene>
    <name evidence="5" type="primary">CSON013528</name>
</gene>
<feature type="chain" id="PRO_5033778299" evidence="2">
    <location>
        <begin position="35"/>
        <end position="523"/>
    </location>
</feature>
<feature type="compositionally biased region" description="Polar residues" evidence="1">
    <location>
        <begin position="360"/>
        <end position="376"/>
    </location>
</feature>
<organism evidence="5">
    <name type="scientific">Culicoides sonorensis</name>
    <name type="common">Biting midge</name>
    <dbReference type="NCBI Taxonomy" id="179676"/>
    <lineage>
        <taxon>Eukaryota</taxon>
        <taxon>Metazoa</taxon>
        <taxon>Ecdysozoa</taxon>
        <taxon>Arthropoda</taxon>
        <taxon>Hexapoda</taxon>
        <taxon>Insecta</taxon>
        <taxon>Pterygota</taxon>
        <taxon>Neoptera</taxon>
        <taxon>Endopterygota</taxon>
        <taxon>Diptera</taxon>
        <taxon>Nematocera</taxon>
        <taxon>Chironomoidea</taxon>
        <taxon>Ceratopogonidae</taxon>
        <taxon>Ceratopogoninae</taxon>
        <taxon>Culicoides</taxon>
        <taxon>Monoculicoides</taxon>
    </lineage>
</organism>
<evidence type="ECO:0000313" key="4">
    <source>
        <dbReference type="EMBL" id="SSX06166.1"/>
    </source>
</evidence>
<feature type="compositionally biased region" description="Basic and acidic residues" evidence="1">
    <location>
        <begin position="377"/>
        <end position="397"/>
    </location>
</feature>
<feature type="region of interest" description="Disordered" evidence="1">
    <location>
        <begin position="265"/>
        <end position="290"/>
    </location>
</feature>
<dbReference type="GO" id="GO:0008061">
    <property type="term" value="F:chitin binding"/>
    <property type="evidence" value="ECO:0007669"/>
    <property type="project" value="InterPro"/>
</dbReference>
<dbReference type="Gene3D" id="2.170.140.10">
    <property type="entry name" value="Chitin binding domain"/>
    <property type="match status" value="1"/>
</dbReference>
<feature type="signal peptide" evidence="2">
    <location>
        <begin position="1"/>
        <end position="34"/>
    </location>
</feature>
<reference evidence="5" key="2">
    <citation type="submission" date="2018-07" db="EMBL/GenBank/DDBJ databases">
        <authorList>
            <person name="Quirk P.G."/>
            <person name="Krulwich T.A."/>
        </authorList>
    </citation>
    <scope>NUCLEOTIDE SEQUENCE</scope>
</reference>